<dbReference type="Proteomes" id="UP000315724">
    <property type="component" value="Chromosome"/>
</dbReference>
<dbReference type="KEGG" id="tpol:Mal48_34350"/>
<protein>
    <recommendedName>
        <fullName evidence="4">DUF1570 domain-containing protein</fullName>
    </recommendedName>
</protein>
<dbReference type="AlphaFoldDB" id="A0A517QRE8"/>
<proteinExistence type="predicted"/>
<dbReference type="OrthoDB" id="247580at2"/>
<name>A0A517QRE8_9PLAN</name>
<organism evidence="2 3">
    <name type="scientific">Thalassoglobus polymorphus</name>
    <dbReference type="NCBI Taxonomy" id="2527994"/>
    <lineage>
        <taxon>Bacteria</taxon>
        <taxon>Pseudomonadati</taxon>
        <taxon>Planctomycetota</taxon>
        <taxon>Planctomycetia</taxon>
        <taxon>Planctomycetales</taxon>
        <taxon>Planctomycetaceae</taxon>
        <taxon>Thalassoglobus</taxon>
    </lineage>
</organism>
<reference evidence="2 3" key="1">
    <citation type="submission" date="2019-02" db="EMBL/GenBank/DDBJ databases">
        <title>Deep-cultivation of Planctomycetes and their phenomic and genomic characterization uncovers novel biology.</title>
        <authorList>
            <person name="Wiegand S."/>
            <person name="Jogler M."/>
            <person name="Boedeker C."/>
            <person name="Pinto D."/>
            <person name="Vollmers J."/>
            <person name="Rivas-Marin E."/>
            <person name="Kohn T."/>
            <person name="Peeters S.H."/>
            <person name="Heuer A."/>
            <person name="Rast P."/>
            <person name="Oberbeckmann S."/>
            <person name="Bunk B."/>
            <person name="Jeske O."/>
            <person name="Meyerdierks A."/>
            <person name="Storesund J.E."/>
            <person name="Kallscheuer N."/>
            <person name="Luecker S."/>
            <person name="Lage O.M."/>
            <person name="Pohl T."/>
            <person name="Merkel B.J."/>
            <person name="Hornburger P."/>
            <person name="Mueller R.-W."/>
            <person name="Bruemmer F."/>
            <person name="Labrenz M."/>
            <person name="Spormann A.M."/>
            <person name="Op den Camp H."/>
            <person name="Overmann J."/>
            <person name="Amann R."/>
            <person name="Jetten M.S.M."/>
            <person name="Mascher T."/>
            <person name="Medema M.H."/>
            <person name="Devos D.P."/>
            <person name="Kaster A.-K."/>
            <person name="Ovreas L."/>
            <person name="Rohde M."/>
            <person name="Galperin M.Y."/>
            <person name="Jogler C."/>
        </authorList>
    </citation>
    <scope>NUCLEOTIDE SEQUENCE [LARGE SCALE GENOMIC DNA]</scope>
    <source>
        <strain evidence="2 3">Mal48</strain>
    </source>
</reference>
<feature type="region of interest" description="Disordered" evidence="1">
    <location>
        <begin position="24"/>
        <end position="43"/>
    </location>
</feature>
<evidence type="ECO:0008006" key="4">
    <source>
        <dbReference type="Google" id="ProtNLM"/>
    </source>
</evidence>
<sequence>MNQAIWLSTFLLFLWGCRGGEPPVQPSVQTDRSVDPTGVNTEPSWVVDEEADLDSEPSESLLSATTNASGNPKKSGGDPHTEIGMIFRPDDTRTQPDEYRLKAVGIHKYESKRLVLYSDIDPEIARTLPPVIDQAYDSYVDYFGELPPARSRADFQMTGYLIKDHDLFESAGLIPVELKNFNHGQHRGQEFWMHEQEYDYYRRHLLIHEATHCFMTIMPGLHPPLWYQEGMAEFFATHRMNPDGTVTFAVTPEDSRQFIGWSRIEMIQEEVAAGRTLNIDQASNLGPVEFSKSRSTPYAWSWALCKFLDSHPRYQKRFRELGNHLVGKKFFKLADSLFAEEKMLLAAEWDQFARQIDYGWDFQSNAFQLGDGKPVPDSATFEKTFNAQRGWQSSGVLVQANVPYTITATGTVSLAAVPKPWISEPQGITLRYANGLPIGRLQAGVLVDPAEGQEIITTPFEVKDCGKGAVVRFQNSGLLMFSINDFGSERSDNDGEYRVKVTTQASAP</sequence>
<gene>
    <name evidence="2" type="ORF">Mal48_34350</name>
</gene>
<dbReference type="Gene3D" id="2.60.120.430">
    <property type="entry name" value="Galactose-binding lectin"/>
    <property type="match status" value="1"/>
</dbReference>
<dbReference type="EMBL" id="CP036267">
    <property type="protein sequence ID" value="QDT34175.1"/>
    <property type="molecule type" value="Genomic_DNA"/>
</dbReference>
<keyword evidence="3" id="KW-1185">Reference proteome</keyword>
<evidence type="ECO:0000313" key="3">
    <source>
        <dbReference type="Proteomes" id="UP000315724"/>
    </source>
</evidence>
<evidence type="ECO:0000313" key="2">
    <source>
        <dbReference type="EMBL" id="QDT34175.1"/>
    </source>
</evidence>
<dbReference type="RefSeq" id="WP_145201699.1">
    <property type="nucleotide sequence ID" value="NZ_CP036267.1"/>
</dbReference>
<feature type="region of interest" description="Disordered" evidence="1">
    <location>
        <begin position="51"/>
        <end position="91"/>
    </location>
</feature>
<accession>A0A517QRE8</accession>
<evidence type="ECO:0000256" key="1">
    <source>
        <dbReference type="SAM" id="MobiDB-lite"/>
    </source>
</evidence>